<dbReference type="PANTHER" id="PTHR21022:SF19">
    <property type="entry name" value="PREPHENATE DEHYDRATASE-RELATED"/>
    <property type="match status" value="1"/>
</dbReference>
<organism evidence="22 23">
    <name type="scientific">Fretibacterium fastidiosum</name>
    <dbReference type="NCBI Taxonomy" id="651822"/>
    <lineage>
        <taxon>Bacteria</taxon>
        <taxon>Thermotogati</taxon>
        <taxon>Synergistota</taxon>
        <taxon>Synergistia</taxon>
        <taxon>Synergistales</taxon>
        <taxon>Aminobacteriaceae</taxon>
        <taxon>Fretibacterium</taxon>
    </lineage>
</organism>
<dbReference type="RefSeq" id="WP_015556656.1">
    <property type="nucleotide sequence ID" value="NC_021038.1"/>
</dbReference>
<evidence type="ECO:0000256" key="17">
    <source>
        <dbReference type="ARBA" id="ARBA00047848"/>
    </source>
</evidence>
<evidence type="ECO:0000256" key="2">
    <source>
        <dbReference type="ARBA" id="ARBA00002364"/>
    </source>
</evidence>
<dbReference type="PROSITE" id="PS51168">
    <property type="entry name" value="CHORISMATE_MUT_2"/>
    <property type="match status" value="1"/>
</dbReference>
<evidence type="ECO:0000256" key="10">
    <source>
        <dbReference type="ARBA" id="ARBA00023141"/>
    </source>
</evidence>
<reference evidence="22 23" key="2">
    <citation type="submission" date="2010-03" db="EMBL/GenBank/DDBJ databases">
        <authorList>
            <person name="Pajon A."/>
        </authorList>
    </citation>
    <scope>NUCLEOTIDE SEQUENCE [LARGE SCALE GENOMIC DNA]</scope>
    <source>
        <strain evidence="22 23">SGP1</strain>
    </source>
</reference>
<dbReference type="Gene3D" id="1.20.59.10">
    <property type="entry name" value="Chorismate mutase"/>
    <property type="match status" value="1"/>
</dbReference>
<sequence>MDIAEVRSKIDDLDQRMLDLFLERMSLMGEVAKYKEAHHLPIEDRAREREVLARVMDRAGDMEEYAFYFFSRLMSLARARQNEFLSSPSKVRALVERAVARVEDLFPKTGSVACQGVEGSNAQAACDKLLPRGRILYMKTFKAVFDAVGSGLCQYGVLPIDNSLNGSVRAVYELLRERRFFIVRSTRLFIRHVLMAKPGVKLSEIRNVYSHPQALGQCSDFLDSLEGVEAIPYPNTASAARMVAESGDRTAAAIAAPGCAALYGLTPLKEDIQDNDNNQTRFICIAKEPVIYAGSNHLSVILACENTPGALNDVLSKLAAHGVNMNKLESCPVVGRNYEFIFFLEMDGSVQDAGVLSMLEDLERSCPSFDLLGNYAIV</sequence>
<evidence type="ECO:0000256" key="6">
    <source>
        <dbReference type="ARBA" id="ARBA00013147"/>
    </source>
</evidence>
<proteinExistence type="predicted"/>
<keyword evidence="13 22" id="KW-0456">Lyase</keyword>
<dbReference type="Gene3D" id="3.40.190.10">
    <property type="entry name" value="Periplasmic binding protein-like II"/>
    <property type="match status" value="2"/>
</dbReference>
<evidence type="ECO:0000256" key="8">
    <source>
        <dbReference type="ARBA" id="ARBA00022490"/>
    </source>
</evidence>
<dbReference type="GO" id="GO:0005737">
    <property type="term" value="C:cytoplasm"/>
    <property type="evidence" value="ECO:0007669"/>
    <property type="project" value="UniProtKB-SubCell"/>
</dbReference>
<evidence type="ECO:0000259" key="20">
    <source>
        <dbReference type="PROSITE" id="PS51171"/>
    </source>
</evidence>
<protein>
    <recommendedName>
        <fullName evidence="7">Bifunctional chorismate mutase/prephenate dehydratase</fullName>
        <ecNumber evidence="6">4.2.1.51</ecNumber>
    </recommendedName>
    <alternativeName>
        <fullName evidence="16">Chorismate mutase-prephenate dehydratase</fullName>
    </alternativeName>
    <alternativeName>
        <fullName evidence="15">p-protein</fullName>
    </alternativeName>
</protein>
<dbReference type="GO" id="GO:0004106">
    <property type="term" value="F:chorismate mutase activity"/>
    <property type="evidence" value="ECO:0007669"/>
    <property type="project" value="UniProtKB-EC"/>
</dbReference>
<dbReference type="SUPFAM" id="SSF55021">
    <property type="entry name" value="ACT-like"/>
    <property type="match status" value="1"/>
</dbReference>
<dbReference type="AlphaFoldDB" id="A0AB94IXR9"/>
<feature type="domain" description="Chorismate mutase" evidence="19">
    <location>
        <begin position="1"/>
        <end position="85"/>
    </location>
</feature>
<dbReference type="SUPFAM" id="SSF48600">
    <property type="entry name" value="Chorismate mutase II"/>
    <property type="match status" value="1"/>
</dbReference>
<dbReference type="CDD" id="cd04905">
    <property type="entry name" value="ACT_CM-PDT"/>
    <property type="match status" value="1"/>
</dbReference>
<comment type="function">
    <text evidence="2">Catalyzes the Claisen rearrangement of chorismate to prephenate and the decarboxylation/dehydration of prephenate to phenylpyruvate.</text>
</comment>
<dbReference type="GO" id="GO:0009094">
    <property type="term" value="P:L-phenylalanine biosynthetic process"/>
    <property type="evidence" value="ECO:0007669"/>
    <property type="project" value="UniProtKB-KW"/>
</dbReference>
<dbReference type="InterPro" id="IPR002912">
    <property type="entry name" value="ACT_dom"/>
</dbReference>
<dbReference type="KEGG" id="sbr:SY1_14790"/>
<comment type="subcellular location">
    <subcellularLocation>
        <location evidence="3">Cytoplasm</location>
    </subcellularLocation>
</comment>
<name>A0AB94IXR9_9BACT</name>
<feature type="domain" description="Prephenate dehydratase" evidence="20">
    <location>
        <begin position="111"/>
        <end position="287"/>
    </location>
</feature>
<feature type="site" description="Essential for prephenate dehydratase activity" evidence="18">
    <location>
        <position position="280"/>
    </location>
</feature>
<dbReference type="Pfam" id="PF01817">
    <property type="entry name" value="CM_2"/>
    <property type="match status" value="1"/>
</dbReference>
<dbReference type="InterPro" id="IPR002701">
    <property type="entry name" value="CM_II_prokaryot"/>
</dbReference>
<dbReference type="CDD" id="cd13631">
    <property type="entry name" value="PBP2_Ct-PDT_like"/>
    <property type="match status" value="1"/>
</dbReference>
<dbReference type="EMBL" id="FP929056">
    <property type="protein sequence ID" value="CBL28509.1"/>
    <property type="molecule type" value="Genomic_DNA"/>
</dbReference>
<evidence type="ECO:0000256" key="16">
    <source>
        <dbReference type="ARBA" id="ARBA00031520"/>
    </source>
</evidence>
<keyword evidence="23" id="KW-1185">Reference proteome</keyword>
<evidence type="ECO:0000256" key="14">
    <source>
        <dbReference type="ARBA" id="ARBA00023268"/>
    </source>
</evidence>
<keyword evidence="12" id="KW-0413">Isomerase</keyword>
<keyword evidence="10" id="KW-0057">Aromatic amino acid biosynthesis</keyword>
<comment type="catalytic activity">
    <reaction evidence="1">
        <text>chorismate = prephenate</text>
        <dbReference type="Rhea" id="RHEA:13897"/>
        <dbReference type="ChEBI" id="CHEBI:29748"/>
        <dbReference type="ChEBI" id="CHEBI:29934"/>
        <dbReference type="EC" id="5.4.99.5"/>
    </reaction>
</comment>
<dbReference type="GO" id="GO:0046417">
    <property type="term" value="P:chorismate metabolic process"/>
    <property type="evidence" value="ECO:0007669"/>
    <property type="project" value="InterPro"/>
</dbReference>
<accession>A0AB94IXR9</accession>
<evidence type="ECO:0000313" key="22">
    <source>
        <dbReference type="EMBL" id="CBL28509.1"/>
    </source>
</evidence>
<evidence type="ECO:0000256" key="13">
    <source>
        <dbReference type="ARBA" id="ARBA00023239"/>
    </source>
</evidence>
<dbReference type="InterPro" id="IPR001086">
    <property type="entry name" value="Preph_deHydtase"/>
</dbReference>
<dbReference type="PROSITE" id="PS51171">
    <property type="entry name" value="PREPHENATE_DEHYDR_3"/>
    <property type="match status" value="1"/>
</dbReference>
<dbReference type="PANTHER" id="PTHR21022">
    <property type="entry name" value="PREPHENATE DEHYDRATASE P PROTEIN"/>
    <property type="match status" value="1"/>
</dbReference>
<evidence type="ECO:0000256" key="18">
    <source>
        <dbReference type="PIRSR" id="PIRSR001500-2"/>
    </source>
</evidence>
<dbReference type="Proteomes" id="UP000008957">
    <property type="component" value="Chromosome"/>
</dbReference>
<dbReference type="InterPro" id="IPR008242">
    <property type="entry name" value="Chor_mutase/pphenate_deHydtase"/>
</dbReference>
<keyword evidence="11" id="KW-0584">Phenylalanine biosynthesis</keyword>
<dbReference type="SMART" id="SM00830">
    <property type="entry name" value="CM_2"/>
    <property type="match status" value="1"/>
</dbReference>
<evidence type="ECO:0000256" key="12">
    <source>
        <dbReference type="ARBA" id="ARBA00023235"/>
    </source>
</evidence>
<comment type="pathway">
    <text evidence="5">Metabolic intermediate biosynthesis; prephenate biosynthesis; prephenate from chorismate: step 1/1.</text>
</comment>
<dbReference type="PROSITE" id="PS00857">
    <property type="entry name" value="PREPHENATE_DEHYDR_1"/>
    <property type="match status" value="1"/>
</dbReference>
<evidence type="ECO:0000256" key="3">
    <source>
        <dbReference type="ARBA" id="ARBA00004496"/>
    </source>
</evidence>
<evidence type="ECO:0000256" key="7">
    <source>
        <dbReference type="ARBA" id="ARBA00014401"/>
    </source>
</evidence>
<dbReference type="InterPro" id="IPR018528">
    <property type="entry name" value="Preph_deHydtase_CS"/>
</dbReference>
<evidence type="ECO:0000256" key="15">
    <source>
        <dbReference type="ARBA" id="ARBA00031175"/>
    </source>
</evidence>
<keyword evidence="8" id="KW-0963">Cytoplasm</keyword>
<evidence type="ECO:0000256" key="9">
    <source>
        <dbReference type="ARBA" id="ARBA00022605"/>
    </source>
</evidence>
<dbReference type="FunFam" id="3.40.190.10:FF:000034">
    <property type="entry name" value="Chorismate mutase/prephenate dehydratase"/>
    <property type="match status" value="1"/>
</dbReference>
<dbReference type="SUPFAM" id="SSF53850">
    <property type="entry name" value="Periplasmic binding protein-like II"/>
    <property type="match status" value="1"/>
</dbReference>
<dbReference type="Pfam" id="PF01842">
    <property type="entry name" value="ACT"/>
    <property type="match status" value="1"/>
</dbReference>
<feature type="domain" description="ACT" evidence="21">
    <location>
        <begin position="299"/>
        <end position="378"/>
    </location>
</feature>
<gene>
    <name evidence="22" type="ORF">SY1_14790</name>
</gene>
<dbReference type="InterPro" id="IPR036979">
    <property type="entry name" value="CM_dom_sf"/>
</dbReference>
<dbReference type="Pfam" id="PF00800">
    <property type="entry name" value="PDT"/>
    <property type="match status" value="1"/>
</dbReference>
<dbReference type="InterPro" id="IPR045865">
    <property type="entry name" value="ACT-like_dom_sf"/>
</dbReference>
<evidence type="ECO:0000256" key="1">
    <source>
        <dbReference type="ARBA" id="ARBA00000824"/>
    </source>
</evidence>
<dbReference type="EC" id="4.2.1.51" evidence="6"/>
<evidence type="ECO:0000259" key="21">
    <source>
        <dbReference type="PROSITE" id="PS51671"/>
    </source>
</evidence>
<evidence type="ECO:0000256" key="4">
    <source>
        <dbReference type="ARBA" id="ARBA00004741"/>
    </source>
</evidence>
<keyword evidence="14" id="KW-0511">Multifunctional enzyme</keyword>
<comment type="pathway">
    <text evidence="4">Amino-acid biosynthesis; L-phenylalanine biosynthesis; phenylpyruvate from prephenate: step 1/1.</text>
</comment>
<dbReference type="PIRSF" id="PIRSF001500">
    <property type="entry name" value="Chor_mut_pdt_Ppr"/>
    <property type="match status" value="1"/>
</dbReference>
<comment type="catalytic activity">
    <reaction evidence="17">
        <text>prephenate + H(+) = 3-phenylpyruvate + CO2 + H2O</text>
        <dbReference type="Rhea" id="RHEA:21648"/>
        <dbReference type="ChEBI" id="CHEBI:15377"/>
        <dbReference type="ChEBI" id="CHEBI:15378"/>
        <dbReference type="ChEBI" id="CHEBI:16526"/>
        <dbReference type="ChEBI" id="CHEBI:18005"/>
        <dbReference type="ChEBI" id="CHEBI:29934"/>
        <dbReference type="EC" id="4.2.1.51"/>
    </reaction>
</comment>
<keyword evidence="9" id="KW-0028">Amino-acid biosynthesis</keyword>
<dbReference type="GO" id="GO:0004664">
    <property type="term" value="F:prephenate dehydratase activity"/>
    <property type="evidence" value="ECO:0007669"/>
    <property type="project" value="UniProtKB-EC"/>
</dbReference>
<dbReference type="InterPro" id="IPR036263">
    <property type="entry name" value="Chorismate_II_sf"/>
</dbReference>
<dbReference type="Gene3D" id="3.30.70.260">
    <property type="match status" value="1"/>
</dbReference>
<evidence type="ECO:0000259" key="19">
    <source>
        <dbReference type="PROSITE" id="PS51168"/>
    </source>
</evidence>
<reference evidence="23" key="1">
    <citation type="submission" date="2010-03" db="EMBL/GenBank/DDBJ databases">
        <title>The genome sequence of Synergistetes sp. SGP1.</title>
        <authorList>
            <consortium name="metaHIT consortium -- http://www.metahit.eu/"/>
            <person name="Pajon A."/>
            <person name="Turner K."/>
            <person name="Parkhill J."/>
            <person name="Wade W."/>
            <person name="Vartoukian S."/>
        </authorList>
    </citation>
    <scope>NUCLEOTIDE SEQUENCE [LARGE SCALE GENOMIC DNA]</scope>
    <source>
        <strain evidence="23">SGP1</strain>
    </source>
</reference>
<dbReference type="PROSITE" id="PS51671">
    <property type="entry name" value="ACT"/>
    <property type="match status" value="1"/>
</dbReference>
<evidence type="ECO:0000256" key="5">
    <source>
        <dbReference type="ARBA" id="ARBA00004817"/>
    </source>
</evidence>
<evidence type="ECO:0000313" key="23">
    <source>
        <dbReference type="Proteomes" id="UP000008957"/>
    </source>
</evidence>
<evidence type="ECO:0000256" key="11">
    <source>
        <dbReference type="ARBA" id="ARBA00023222"/>
    </source>
</evidence>